<dbReference type="OrthoDB" id="5321643at2"/>
<protein>
    <recommendedName>
        <fullName evidence="1">YgjP-like metallopeptidase domain-containing protein</fullName>
    </recommendedName>
</protein>
<dbReference type="Proteomes" id="UP000186469">
    <property type="component" value="Unassembled WGS sequence"/>
</dbReference>
<feature type="domain" description="YgjP-like metallopeptidase" evidence="1">
    <location>
        <begin position="147"/>
        <end position="266"/>
    </location>
</feature>
<keyword evidence="3" id="KW-1185">Reference proteome</keyword>
<gene>
    <name evidence="2" type="ORF">SAMN02745728_02135</name>
</gene>
<reference evidence="2 3" key="1">
    <citation type="submission" date="2016-12" db="EMBL/GenBank/DDBJ databases">
        <authorList>
            <person name="Song W.-J."/>
            <person name="Kurnit D.M."/>
        </authorList>
    </citation>
    <scope>NUCLEOTIDE SEQUENCE [LARGE SCALE GENOMIC DNA]</scope>
    <source>
        <strain evidence="2 3">DSM 11393</strain>
    </source>
</reference>
<proteinExistence type="predicted"/>
<dbReference type="PANTHER" id="PTHR30399">
    <property type="entry name" value="UNCHARACTERIZED PROTEIN YGJP"/>
    <property type="match status" value="1"/>
</dbReference>
<sequence>MTEQNNFLAQQDFILRFSKKAKRAIIYVKAQNLIEIALPIYFKQKQYDTNQLAQNLLKKHQDWIIKKIKHLNKLNLENIPDFEKEKKSKLLPTEIILKATNEKIKVTYRQSNRVAAYCLFEVSENSEFSHELNINIKNIQNNNEAFCEPEQLSQEETQIALKQLQTWVKDYAERKLEIQTNTLAQIFNLKVAKVKTKLQKTRLGSCTSKGVINLNAALLFFPPELTKHLILHELAHLKEMNHSQAFWRFLYTMDQNCFENDKKLKKQLRLVPFWVFAKKQI</sequence>
<dbReference type="Pfam" id="PF01863">
    <property type="entry name" value="YgjP-like"/>
    <property type="match status" value="1"/>
</dbReference>
<dbReference type="AlphaFoldDB" id="A0A1M7TK41"/>
<name>A0A1M7TK41_9BACT</name>
<evidence type="ECO:0000313" key="3">
    <source>
        <dbReference type="Proteomes" id="UP000186469"/>
    </source>
</evidence>
<evidence type="ECO:0000259" key="1">
    <source>
        <dbReference type="Pfam" id="PF01863"/>
    </source>
</evidence>
<evidence type="ECO:0000313" key="2">
    <source>
        <dbReference type="EMBL" id="SHN71066.1"/>
    </source>
</evidence>
<dbReference type="EMBL" id="FRDI01000014">
    <property type="protein sequence ID" value="SHN71066.1"/>
    <property type="molecule type" value="Genomic_DNA"/>
</dbReference>
<organism evidence="2 3">
    <name type="scientific">Desulfovibrio litoralis DSM 11393</name>
    <dbReference type="NCBI Taxonomy" id="1121455"/>
    <lineage>
        <taxon>Bacteria</taxon>
        <taxon>Pseudomonadati</taxon>
        <taxon>Thermodesulfobacteriota</taxon>
        <taxon>Desulfovibrionia</taxon>
        <taxon>Desulfovibrionales</taxon>
        <taxon>Desulfovibrionaceae</taxon>
        <taxon>Desulfovibrio</taxon>
    </lineage>
</organism>
<dbReference type="Gene3D" id="3.30.2010.10">
    <property type="entry name" value="Metalloproteases ('zincins'), catalytic domain"/>
    <property type="match status" value="1"/>
</dbReference>
<dbReference type="InterPro" id="IPR053136">
    <property type="entry name" value="UTP_pyrophosphatase-like"/>
</dbReference>
<dbReference type="InterPro" id="IPR002725">
    <property type="entry name" value="YgjP-like_metallopeptidase"/>
</dbReference>
<dbReference type="RefSeq" id="WP_072697810.1">
    <property type="nucleotide sequence ID" value="NZ_FRDI01000014.1"/>
</dbReference>
<dbReference type="PANTHER" id="PTHR30399:SF1">
    <property type="entry name" value="UTP PYROPHOSPHATASE"/>
    <property type="match status" value="1"/>
</dbReference>
<dbReference type="CDD" id="cd07344">
    <property type="entry name" value="M48_yhfN_like"/>
    <property type="match status" value="1"/>
</dbReference>
<accession>A0A1M7TK41</accession>